<reference evidence="1 2" key="1">
    <citation type="submission" date="2022-12" db="EMBL/GenBank/DDBJ databases">
        <title>Complete genome sequencing of Dickeya lacustris type strain LMG30899.</title>
        <authorList>
            <person name="Dobhal S."/>
            <person name="Arizala D."/>
            <person name="Arif M."/>
        </authorList>
    </citation>
    <scope>NUCLEOTIDE SEQUENCE [LARGE SCALE GENOMIC DNA]</scope>
    <source>
        <strain evidence="1 2">LMG30899</strain>
    </source>
</reference>
<keyword evidence="2" id="KW-1185">Reference proteome</keyword>
<name>A0ABY8G8T3_9GAMM</name>
<protein>
    <submittedName>
        <fullName evidence="1">Uncharacterized protein</fullName>
    </submittedName>
</protein>
<organism evidence="1 2">
    <name type="scientific">Dickeya lacustris</name>
    <dbReference type="NCBI Taxonomy" id="2259638"/>
    <lineage>
        <taxon>Bacteria</taxon>
        <taxon>Pseudomonadati</taxon>
        <taxon>Pseudomonadota</taxon>
        <taxon>Gammaproteobacteria</taxon>
        <taxon>Enterobacterales</taxon>
        <taxon>Pectobacteriaceae</taxon>
        <taxon>Dickeya</taxon>
    </lineage>
</organism>
<evidence type="ECO:0000313" key="1">
    <source>
        <dbReference type="EMBL" id="WFN56361.1"/>
    </source>
</evidence>
<dbReference type="Proteomes" id="UP001219630">
    <property type="component" value="Chromosome"/>
</dbReference>
<evidence type="ECO:0000313" key="2">
    <source>
        <dbReference type="Proteomes" id="UP001219630"/>
    </source>
</evidence>
<gene>
    <name evidence="1" type="ORF">O1Q98_03380</name>
</gene>
<dbReference type="RefSeq" id="WP_125259216.1">
    <property type="nucleotide sequence ID" value="NZ_CP114280.1"/>
</dbReference>
<proteinExistence type="predicted"/>
<sequence length="158" mass="17086">MSDEISIPSLISEDNPTSAPLAALANTAQPAVIQRPHAIPDNHANAFTGLQKQVTVYGVITAATGLTSNNVSHKKRRSMLIHTQTSTHFANAKINFNRSVSRYGKQTGNLHHHGLIRFHAGVRIAPRNGKTLNSKMRISQPDTPCQPLVVAQQPGGCR</sequence>
<dbReference type="EMBL" id="CP114280">
    <property type="protein sequence ID" value="WFN56361.1"/>
    <property type="molecule type" value="Genomic_DNA"/>
</dbReference>
<accession>A0ABY8G8T3</accession>